<dbReference type="Proteomes" id="UP000053447">
    <property type="component" value="Unassembled WGS sequence"/>
</dbReference>
<evidence type="ECO:0000259" key="3">
    <source>
        <dbReference type="PROSITE" id="PS51228"/>
    </source>
</evidence>
<protein>
    <recommendedName>
        <fullName evidence="3">ACB domain-containing protein</fullName>
    </recommendedName>
</protein>
<dbReference type="VEuPathDB" id="FungiDB:T551_03525"/>
<dbReference type="InterPro" id="IPR035984">
    <property type="entry name" value="Acyl-CoA-binding_sf"/>
</dbReference>
<dbReference type="OrthoDB" id="346910at2759"/>
<keyword evidence="5" id="KW-1185">Reference proteome</keyword>
<dbReference type="GO" id="GO:0042761">
    <property type="term" value="P:very long-chain fatty acid biosynthetic process"/>
    <property type="evidence" value="ECO:0007669"/>
    <property type="project" value="EnsemblFungi"/>
</dbReference>
<dbReference type="AlphaFoldDB" id="A0A0W4ZD15"/>
<name>A0A0W4ZD15_PNEJ7</name>
<evidence type="ECO:0000313" key="4">
    <source>
        <dbReference type="EMBL" id="KTW26225.1"/>
    </source>
</evidence>
<dbReference type="GO" id="GO:0005576">
    <property type="term" value="C:extracellular region"/>
    <property type="evidence" value="ECO:0007669"/>
    <property type="project" value="EnsemblFungi"/>
</dbReference>
<organism evidence="4 5">
    <name type="scientific">Pneumocystis jirovecii (strain RU7)</name>
    <name type="common">Human pneumocystis pneumonia agent</name>
    <dbReference type="NCBI Taxonomy" id="1408657"/>
    <lineage>
        <taxon>Eukaryota</taxon>
        <taxon>Fungi</taxon>
        <taxon>Dikarya</taxon>
        <taxon>Ascomycota</taxon>
        <taxon>Taphrinomycotina</taxon>
        <taxon>Pneumocystomycetes</taxon>
        <taxon>Pneumocystaceae</taxon>
        <taxon>Pneumocystis</taxon>
    </lineage>
</organism>
<dbReference type="InterPro" id="IPR014352">
    <property type="entry name" value="FERM/acyl-CoA-bd_prot_sf"/>
</dbReference>
<gene>
    <name evidence="4" type="ORF">T551_03525</name>
</gene>
<dbReference type="EMBL" id="LFWA01000018">
    <property type="protein sequence ID" value="KTW26225.1"/>
    <property type="molecule type" value="Genomic_DNA"/>
</dbReference>
<proteinExistence type="inferred from homology"/>
<reference evidence="5" key="1">
    <citation type="journal article" date="2016" name="Nat. Commun.">
        <title>Genome analysis of three Pneumocystis species reveals adaptation mechanisms to life exclusively in mammalian hosts.</title>
        <authorList>
            <person name="Ma L."/>
            <person name="Chen Z."/>
            <person name="Huang D.W."/>
            <person name="Kutty G."/>
            <person name="Ishihara M."/>
            <person name="Wang H."/>
            <person name="Abouelleil A."/>
            <person name="Bishop L."/>
            <person name="Davey E."/>
            <person name="Deng R."/>
            <person name="Deng X."/>
            <person name="Fan L."/>
            <person name="Fantoni G."/>
            <person name="Fitzgerald M."/>
            <person name="Gogineni E."/>
            <person name="Goldberg J.M."/>
            <person name="Handley G."/>
            <person name="Hu X."/>
            <person name="Huber C."/>
            <person name="Jiao X."/>
            <person name="Jones K."/>
            <person name="Levin J.Z."/>
            <person name="Liu Y."/>
            <person name="Macdonald P."/>
            <person name="Melnikov A."/>
            <person name="Raley C."/>
            <person name="Sassi M."/>
            <person name="Sherman B.T."/>
            <person name="Song X."/>
            <person name="Sykes S."/>
            <person name="Tran B."/>
            <person name="Walsh L."/>
            <person name="Xia Y."/>
            <person name="Yang J."/>
            <person name="Young S."/>
            <person name="Zeng Q."/>
            <person name="Zheng X."/>
            <person name="Stephens R."/>
            <person name="Nusbaum C."/>
            <person name="Birren B.W."/>
            <person name="Azadi P."/>
            <person name="Lempicki R.A."/>
            <person name="Cuomo C.A."/>
            <person name="Kovacs J.A."/>
        </authorList>
    </citation>
    <scope>NUCLEOTIDE SEQUENCE [LARGE SCALE GENOMIC DNA]</scope>
    <source>
        <strain evidence="5">RU7</strain>
    </source>
</reference>
<comment type="caution">
    <text evidence="4">The sequence shown here is derived from an EMBL/GenBank/DDBJ whole genome shotgun (WGS) entry which is preliminary data.</text>
</comment>
<dbReference type="SUPFAM" id="SSF47027">
    <property type="entry name" value="Acyl-CoA binding protein"/>
    <property type="match status" value="1"/>
</dbReference>
<dbReference type="Gene3D" id="1.20.80.10">
    <property type="match status" value="1"/>
</dbReference>
<dbReference type="GeneID" id="28942043"/>
<dbReference type="InterPro" id="IPR000582">
    <property type="entry name" value="Acyl-CoA-binding_protein"/>
</dbReference>
<dbReference type="PROSITE" id="PS51228">
    <property type="entry name" value="ACB_2"/>
    <property type="match status" value="1"/>
</dbReference>
<dbReference type="Pfam" id="PF00887">
    <property type="entry name" value="ACBP"/>
    <property type="match status" value="1"/>
</dbReference>
<comment type="similarity">
    <text evidence="1">Belongs to the ACBP family.</text>
</comment>
<evidence type="ECO:0000313" key="5">
    <source>
        <dbReference type="Proteomes" id="UP000053447"/>
    </source>
</evidence>
<evidence type="ECO:0000256" key="1">
    <source>
        <dbReference type="ARBA" id="ARBA00005567"/>
    </source>
</evidence>
<keyword evidence="2" id="KW-0446">Lipid-binding</keyword>
<accession>A0A0W4ZD15</accession>
<dbReference type="RefSeq" id="XP_018227928.1">
    <property type="nucleotide sequence ID" value="XM_018375788.1"/>
</dbReference>
<dbReference type="PANTHER" id="PTHR23310:SF62">
    <property type="entry name" value="ACYL-COA BINDING PROTEIN 1, ISOFORM A"/>
    <property type="match status" value="1"/>
</dbReference>
<sequence>MELINEFKKAAESVKNLSSKPSDTELLKLYALYKQATEGDNNKKKPSIFNPKEKYKWDAWNEEKGKSNEDAMKEYIDFVFILKTKYS</sequence>
<dbReference type="PRINTS" id="PR00689">
    <property type="entry name" value="ACOABINDINGP"/>
</dbReference>
<dbReference type="PANTHER" id="PTHR23310">
    <property type="entry name" value="ACYL-COA-BINDING PROTEIN, ACBP"/>
    <property type="match status" value="1"/>
</dbReference>
<dbReference type="eggNOG" id="KOG0817">
    <property type="taxonomic scope" value="Eukaryota"/>
</dbReference>
<dbReference type="GO" id="GO:0036042">
    <property type="term" value="F:long-chain fatty acyl-CoA binding"/>
    <property type="evidence" value="ECO:0007669"/>
    <property type="project" value="EnsemblFungi"/>
</dbReference>
<dbReference type="STRING" id="1408657.A0A0W4ZD15"/>
<evidence type="ECO:0000256" key="2">
    <source>
        <dbReference type="ARBA" id="ARBA00023121"/>
    </source>
</evidence>
<feature type="domain" description="ACB" evidence="3">
    <location>
        <begin position="1"/>
        <end position="87"/>
    </location>
</feature>